<dbReference type="EMBL" id="JAPCWZ010000009">
    <property type="protein sequence ID" value="KAK8850902.1"/>
    <property type="molecule type" value="Genomic_DNA"/>
</dbReference>
<dbReference type="Proteomes" id="UP001390339">
    <property type="component" value="Unassembled WGS sequence"/>
</dbReference>
<keyword evidence="3" id="KW-1185">Reference proteome</keyword>
<keyword evidence="1" id="KW-0812">Transmembrane</keyword>
<proteinExistence type="predicted"/>
<comment type="caution">
    <text evidence="2">The sequence shown here is derived from an EMBL/GenBank/DDBJ whole genome shotgun (WGS) entry which is preliminary data.</text>
</comment>
<evidence type="ECO:0000313" key="2">
    <source>
        <dbReference type="EMBL" id="KAK8850902.1"/>
    </source>
</evidence>
<organism evidence="2 3">
    <name type="scientific">Apiospora arundinis</name>
    <dbReference type="NCBI Taxonomy" id="335852"/>
    <lineage>
        <taxon>Eukaryota</taxon>
        <taxon>Fungi</taxon>
        <taxon>Dikarya</taxon>
        <taxon>Ascomycota</taxon>
        <taxon>Pezizomycotina</taxon>
        <taxon>Sordariomycetes</taxon>
        <taxon>Xylariomycetidae</taxon>
        <taxon>Amphisphaeriales</taxon>
        <taxon>Apiosporaceae</taxon>
        <taxon>Apiospora</taxon>
    </lineage>
</organism>
<keyword evidence="1" id="KW-0472">Membrane</keyword>
<gene>
    <name evidence="2" type="ORF">PGQ11_013381</name>
</gene>
<keyword evidence="1" id="KW-1133">Transmembrane helix</keyword>
<feature type="transmembrane region" description="Helical" evidence="1">
    <location>
        <begin position="314"/>
        <end position="335"/>
    </location>
</feature>
<name>A0ABR2HQD2_9PEZI</name>
<accession>A0ABR2HQD2</accession>
<evidence type="ECO:0000313" key="3">
    <source>
        <dbReference type="Proteomes" id="UP001390339"/>
    </source>
</evidence>
<protein>
    <submittedName>
        <fullName evidence="2">Uncharacterized protein</fullName>
    </submittedName>
</protein>
<evidence type="ECO:0000256" key="1">
    <source>
        <dbReference type="SAM" id="Phobius"/>
    </source>
</evidence>
<reference evidence="2 3" key="1">
    <citation type="journal article" date="2024" name="IMA Fungus">
        <title>Apiospora arundinis, a panoply of carbohydrate-active enzymes and secondary metabolites.</title>
        <authorList>
            <person name="Sorensen T."/>
            <person name="Petersen C."/>
            <person name="Muurmann A.T."/>
            <person name="Christiansen J.V."/>
            <person name="Brundto M.L."/>
            <person name="Overgaard C.K."/>
            <person name="Boysen A.T."/>
            <person name="Wollenberg R.D."/>
            <person name="Larsen T.O."/>
            <person name="Sorensen J.L."/>
            <person name="Nielsen K.L."/>
            <person name="Sondergaard T.E."/>
        </authorList>
    </citation>
    <scope>NUCLEOTIDE SEQUENCE [LARGE SCALE GENOMIC DNA]</scope>
    <source>
        <strain evidence="2 3">AAU 773</strain>
    </source>
</reference>
<sequence length="348" mass="39927">MQNSPLEKSLLINPIPESTVSHLKKCLWGSTDCSTINPKADSKPYFNFYSSKCLEYLADGGRNVFQRTHADVVDIGTRILRGDIREDIVTYVTSLKGNCQTSQSCCYAEHSVDLCATLLTMTDVGECTFRLSMQDFVTWTEGPLRDALTSHFVPTRSLEARNAKLDGIFTAPNLARIGGIRILWTSNLANHLRLTDDDTAVFIYHHASFLKMYQSKGGSLFPNDFVEETLRTMALLFPQSDRTVASWLRLGDDRRSCVDPMVAWCGTLRSRDRRFERFAYWHDRLVILKQTFDDCKPRTLSQWWWDRRDGVQWYTFWVAILVFALMLFFGLVQSIEGALQVYLAYKSV</sequence>